<dbReference type="EMBL" id="LT629688">
    <property type="protein sequence ID" value="SDE15230.1"/>
    <property type="molecule type" value="Genomic_DNA"/>
</dbReference>
<keyword evidence="2" id="KW-0812">Transmembrane</keyword>
<dbReference type="GO" id="GO:0004175">
    <property type="term" value="F:endopeptidase activity"/>
    <property type="evidence" value="ECO:0007669"/>
    <property type="project" value="UniProtKB-ARBA"/>
</dbReference>
<dbReference type="InterPro" id="IPR042150">
    <property type="entry name" value="MmRce1-like"/>
</dbReference>
<accession>A0A1G7AKI0</accession>
<keyword evidence="4" id="KW-0645">Protease</keyword>
<dbReference type="InterPro" id="IPR003675">
    <property type="entry name" value="Rce1/LyrA-like_dom"/>
</dbReference>
<gene>
    <name evidence="4" type="ORF">SAMN04489747_2650</name>
</gene>
<evidence type="ECO:0000256" key="2">
    <source>
        <dbReference type="SAM" id="Phobius"/>
    </source>
</evidence>
<feature type="transmembrane region" description="Helical" evidence="2">
    <location>
        <begin position="56"/>
        <end position="79"/>
    </location>
</feature>
<name>A0A1G7AKI0_9ACTN</name>
<evidence type="ECO:0000259" key="3">
    <source>
        <dbReference type="Pfam" id="PF02517"/>
    </source>
</evidence>
<dbReference type="RefSeq" id="WP_090594206.1">
    <property type="nucleotide sequence ID" value="NZ_LT629688.1"/>
</dbReference>
<sequence length="359" mass="36978">MTVQHPAGAPVRPHRGAAGGRHRDLVAVVVFVALAFALGWLVALPLWLGDGLTSPWFPVVAVALMTTPTIAALAVVLLVERPQRKAETLGLWPLTPLRRVLGYGALGVFVPIALVLVALPVGALLGVYPADFVGLSAFRQLLDAQAGAAGVGELPLSVGAIVALQLATLPLAAVLNLIPALGEEIGWRGWLLPKLMPLGTVPALLVSGVVWGLWHAPVILLGYNYPDAPGWLGLTMMVGTCTVFGAVFGWLRLRSGSVWPAALAHAAFNGAAGTYLLFARAGERVDTTQATVLGWSGWIVPLVLVAVLLATGRLAPAAEPSGPARGASVPVAEPSGSAAEPSGPAAEPSNPAPVEPRQD</sequence>
<feature type="region of interest" description="Disordered" evidence="1">
    <location>
        <begin position="318"/>
        <end position="359"/>
    </location>
</feature>
<proteinExistence type="predicted"/>
<dbReference type="STRING" id="675864.SAMN04489747_2650"/>
<dbReference type="OrthoDB" id="3693644at2"/>
<organism evidence="4 5">
    <name type="scientific">Auraticoccus monumenti</name>
    <dbReference type="NCBI Taxonomy" id="675864"/>
    <lineage>
        <taxon>Bacteria</taxon>
        <taxon>Bacillati</taxon>
        <taxon>Actinomycetota</taxon>
        <taxon>Actinomycetes</taxon>
        <taxon>Propionibacteriales</taxon>
        <taxon>Propionibacteriaceae</taxon>
        <taxon>Auraticoccus</taxon>
    </lineage>
</organism>
<evidence type="ECO:0000313" key="5">
    <source>
        <dbReference type="Proteomes" id="UP000198546"/>
    </source>
</evidence>
<reference evidence="4 5" key="1">
    <citation type="submission" date="2016-10" db="EMBL/GenBank/DDBJ databases">
        <authorList>
            <person name="de Groot N.N."/>
        </authorList>
    </citation>
    <scope>NUCLEOTIDE SEQUENCE [LARGE SCALE GENOMIC DNA]</scope>
    <source>
        <strain evidence="4 5">MON 2.2</strain>
    </source>
</reference>
<dbReference type="PANTHER" id="PTHR35797">
    <property type="entry name" value="PROTEASE-RELATED"/>
    <property type="match status" value="1"/>
</dbReference>
<feature type="compositionally biased region" description="Low complexity" evidence="1">
    <location>
        <begin position="332"/>
        <end position="349"/>
    </location>
</feature>
<dbReference type="GO" id="GO:0006508">
    <property type="term" value="P:proteolysis"/>
    <property type="evidence" value="ECO:0007669"/>
    <property type="project" value="UniProtKB-KW"/>
</dbReference>
<protein>
    <submittedName>
        <fullName evidence="4">Membrane protease YdiL, CAAX protease family</fullName>
    </submittedName>
</protein>
<keyword evidence="4" id="KW-0378">Hydrolase</keyword>
<feature type="transmembrane region" description="Helical" evidence="2">
    <location>
        <begin position="258"/>
        <end position="278"/>
    </location>
</feature>
<dbReference type="Pfam" id="PF02517">
    <property type="entry name" value="Rce1-like"/>
    <property type="match status" value="1"/>
</dbReference>
<keyword evidence="2" id="KW-1133">Transmembrane helix</keyword>
<keyword evidence="5" id="KW-1185">Reference proteome</keyword>
<feature type="transmembrane region" description="Helical" evidence="2">
    <location>
        <begin position="160"/>
        <end position="182"/>
    </location>
</feature>
<feature type="transmembrane region" description="Helical" evidence="2">
    <location>
        <begin position="25"/>
        <end position="44"/>
    </location>
</feature>
<evidence type="ECO:0000313" key="4">
    <source>
        <dbReference type="EMBL" id="SDE15230.1"/>
    </source>
</evidence>
<dbReference type="Proteomes" id="UP000198546">
    <property type="component" value="Chromosome i"/>
</dbReference>
<keyword evidence="2" id="KW-0472">Membrane</keyword>
<evidence type="ECO:0000256" key="1">
    <source>
        <dbReference type="SAM" id="MobiDB-lite"/>
    </source>
</evidence>
<feature type="transmembrane region" description="Helical" evidence="2">
    <location>
        <begin position="298"/>
        <end position="315"/>
    </location>
</feature>
<feature type="domain" description="CAAX prenyl protease 2/Lysostaphin resistance protein A-like" evidence="3">
    <location>
        <begin position="168"/>
        <end position="270"/>
    </location>
</feature>
<feature type="compositionally biased region" description="Pro residues" evidence="1">
    <location>
        <begin position="350"/>
        <end position="359"/>
    </location>
</feature>
<dbReference type="GO" id="GO:0080120">
    <property type="term" value="P:CAAX-box protein maturation"/>
    <property type="evidence" value="ECO:0007669"/>
    <property type="project" value="UniProtKB-ARBA"/>
</dbReference>
<feature type="transmembrane region" description="Helical" evidence="2">
    <location>
        <begin position="100"/>
        <end position="128"/>
    </location>
</feature>
<feature type="transmembrane region" description="Helical" evidence="2">
    <location>
        <begin position="231"/>
        <end position="251"/>
    </location>
</feature>
<dbReference type="AlphaFoldDB" id="A0A1G7AKI0"/>
<dbReference type="PANTHER" id="PTHR35797:SF1">
    <property type="entry name" value="PROTEASE"/>
    <property type="match status" value="1"/>
</dbReference>